<evidence type="ECO:0000313" key="2">
    <source>
        <dbReference type="Proteomes" id="UP001055811"/>
    </source>
</evidence>
<sequence>MMIWSCWNAAGGLQEIVSILHLIFKKSEQPRSVSAEPRSATAVFNIGTPPAVADVACDSIGRERWRLGIRKGVVVIYVGSMLERRKKPITINRVKLPKLTTLITRDIHK</sequence>
<dbReference type="EMBL" id="CM042011">
    <property type="protein sequence ID" value="KAI3767484.1"/>
    <property type="molecule type" value="Genomic_DNA"/>
</dbReference>
<reference evidence="2" key="1">
    <citation type="journal article" date="2022" name="Mol. Ecol. Resour.">
        <title>The genomes of chicory, endive, great burdock and yacon provide insights into Asteraceae palaeo-polyploidization history and plant inulin production.</title>
        <authorList>
            <person name="Fan W."/>
            <person name="Wang S."/>
            <person name="Wang H."/>
            <person name="Wang A."/>
            <person name="Jiang F."/>
            <person name="Liu H."/>
            <person name="Zhao H."/>
            <person name="Xu D."/>
            <person name="Zhang Y."/>
        </authorList>
    </citation>
    <scope>NUCLEOTIDE SEQUENCE [LARGE SCALE GENOMIC DNA]</scope>
    <source>
        <strain evidence="2">cv. Punajuju</strain>
    </source>
</reference>
<keyword evidence="2" id="KW-1185">Reference proteome</keyword>
<name>A0ACB9F846_CICIN</name>
<dbReference type="Proteomes" id="UP001055811">
    <property type="component" value="Linkage Group LG03"/>
</dbReference>
<reference evidence="1 2" key="2">
    <citation type="journal article" date="2022" name="Mol. Ecol. Resour.">
        <title>The genomes of chicory, endive, great burdock and yacon provide insights into Asteraceae paleo-polyploidization history and plant inulin production.</title>
        <authorList>
            <person name="Fan W."/>
            <person name="Wang S."/>
            <person name="Wang H."/>
            <person name="Wang A."/>
            <person name="Jiang F."/>
            <person name="Liu H."/>
            <person name="Zhao H."/>
            <person name="Xu D."/>
            <person name="Zhang Y."/>
        </authorList>
    </citation>
    <scope>NUCLEOTIDE SEQUENCE [LARGE SCALE GENOMIC DNA]</scope>
    <source>
        <strain evidence="2">cv. Punajuju</strain>
        <tissue evidence="1">Leaves</tissue>
    </source>
</reference>
<organism evidence="1 2">
    <name type="scientific">Cichorium intybus</name>
    <name type="common">Chicory</name>
    <dbReference type="NCBI Taxonomy" id="13427"/>
    <lineage>
        <taxon>Eukaryota</taxon>
        <taxon>Viridiplantae</taxon>
        <taxon>Streptophyta</taxon>
        <taxon>Embryophyta</taxon>
        <taxon>Tracheophyta</taxon>
        <taxon>Spermatophyta</taxon>
        <taxon>Magnoliopsida</taxon>
        <taxon>eudicotyledons</taxon>
        <taxon>Gunneridae</taxon>
        <taxon>Pentapetalae</taxon>
        <taxon>asterids</taxon>
        <taxon>campanulids</taxon>
        <taxon>Asterales</taxon>
        <taxon>Asteraceae</taxon>
        <taxon>Cichorioideae</taxon>
        <taxon>Cichorieae</taxon>
        <taxon>Cichoriinae</taxon>
        <taxon>Cichorium</taxon>
    </lineage>
</organism>
<gene>
    <name evidence="1" type="ORF">L2E82_17625</name>
</gene>
<accession>A0ACB9F846</accession>
<evidence type="ECO:0000313" key="1">
    <source>
        <dbReference type="EMBL" id="KAI3767484.1"/>
    </source>
</evidence>
<protein>
    <submittedName>
        <fullName evidence="1">Uncharacterized protein</fullName>
    </submittedName>
</protein>
<comment type="caution">
    <text evidence="1">The sequence shown here is derived from an EMBL/GenBank/DDBJ whole genome shotgun (WGS) entry which is preliminary data.</text>
</comment>
<proteinExistence type="predicted"/>